<dbReference type="PANTHER" id="PTHR33861">
    <property type="entry name" value="PROTEIN CBG18333"/>
    <property type="match status" value="1"/>
</dbReference>
<feature type="compositionally biased region" description="Polar residues" evidence="1">
    <location>
        <begin position="34"/>
        <end position="50"/>
    </location>
</feature>
<name>A0ABP0EWM2_CLALP</name>
<evidence type="ECO:0000313" key="2">
    <source>
        <dbReference type="EMBL" id="CAK8671401.1"/>
    </source>
</evidence>
<feature type="compositionally biased region" description="Basic and acidic residues" evidence="1">
    <location>
        <begin position="17"/>
        <end position="29"/>
    </location>
</feature>
<dbReference type="EMBL" id="CAWYQH010000001">
    <property type="protein sequence ID" value="CAK8671401.1"/>
    <property type="molecule type" value="Genomic_DNA"/>
</dbReference>
<reference evidence="2 3" key="1">
    <citation type="submission" date="2024-02" db="EMBL/GenBank/DDBJ databases">
        <authorList>
            <person name="Daric V."/>
            <person name="Darras S."/>
        </authorList>
    </citation>
    <scope>NUCLEOTIDE SEQUENCE [LARGE SCALE GENOMIC DNA]</scope>
</reference>
<feature type="region of interest" description="Disordered" evidence="1">
    <location>
        <begin position="420"/>
        <end position="464"/>
    </location>
</feature>
<proteinExistence type="predicted"/>
<evidence type="ECO:0000313" key="3">
    <source>
        <dbReference type="Proteomes" id="UP001642483"/>
    </source>
</evidence>
<feature type="region of interest" description="Disordered" evidence="1">
    <location>
        <begin position="625"/>
        <end position="648"/>
    </location>
</feature>
<gene>
    <name evidence="2" type="ORF">CVLEPA_LOCUS472</name>
</gene>
<accession>A0ABP0EWM2</accession>
<dbReference type="Proteomes" id="UP001642483">
    <property type="component" value="Unassembled WGS sequence"/>
</dbReference>
<comment type="caution">
    <text evidence="2">The sequence shown here is derived from an EMBL/GenBank/DDBJ whole genome shotgun (WGS) entry which is preliminary data.</text>
</comment>
<evidence type="ECO:0008006" key="4">
    <source>
        <dbReference type="Google" id="ProtNLM"/>
    </source>
</evidence>
<organism evidence="2 3">
    <name type="scientific">Clavelina lepadiformis</name>
    <name type="common">Light-bulb sea squirt</name>
    <name type="synonym">Ascidia lepadiformis</name>
    <dbReference type="NCBI Taxonomy" id="159417"/>
    <lineage>
        <taxon>Eukaryota</taxon>
        <taxon>Metazoa</taxon>
        <taxon>Chordata</taxon>
        <taxon>Tunicata</taxon>
        <taxon>Ascidiacea</taxon>
        <taxon>Aplousobranchia</taxon>
        <taxon>Clavelinidae</taxon>
        <taxon>Clavelina</taxon>
    </lineage>
</organism>
<feature type="region of interest" description="Disordered" evidence="1">
    <location>
        <begin position="1"/>
        <end position="103"/>
    </location>
</feature>
<sequence>MESPAPYSPWSTTTEESAARDDGTLHDLVKSILSEKSPTTTGRNSASLWCNGNGRKISSVDEKPNPIKHSQSSQQLIADSGQELQAESGVPNPRVNRLHSAPLFGSENSSFNASNYSQNAQPFNNSSRFLDKSCNLDYSSDNCSEYFQNLSANKETNKIFMRNEGQKADMFSGGGDFLNLCLNLDEGSDLVAKANFIDAHARYKPDNLFMGDLPWNMNLIHHNRNYFGSQGDGSEFSKPATYLGGTTLNTSDYFHSTPQHLANHSGPTPVARMNDYQEQLIQQKFRELGLGNGTPPYSNNNNMMGMRPTDLSQIHLRRVDPVKQQTTPQKLLNHGYGGQEYDSAFPSPIERTTFASPSFHEIATPSQQEQELFRPILPQNDNKVESPWRNESGRSSIEVSTAICENRTKLASNSDFEYSSKARLGNNNNSQMLEQTKHKEQGRKDDGRGLLSAPASLGSFRGKDHGVMPQPPLSTMQQFNLTQPQPNYNPMFNPAAVPAAYFQQPMMPQLLCPASCPQFSSFQPAQFPMNDSQGFSKPPTMEFAANNFPPRVNTTMFNPYMSERGWPFVALGGNPPNMCNSSLSKPARTQSQNKLYIALEECYDQYRSLEKERKKTEAELARCFPGRRVTSSNNTPLPKPPPNPSKVDKLISDQHREHSRVMALLDRMEHLLEGPMLASVTNTMEIQYRYIRESEARRRDEINAWQHVPSGPLLMDDTDMDSLTVTLANTLERLTVATKKARTALWVAMHVTLQRKDSVHEE</sequence>
<dbReference type="Pfam" id="PF15189">
    <property type="entry name" value="MEIOC"/>
    <property type="match status" value="1"/>
</dbReference>
<feature type="compositionally biased region" description="Basic and acidic residues" evidence="1">
    <location>
        <begin position="435"/>
        <end position="448"/>
    </location>
</feature>
<keyword evidence="3" id="KW-1185">Reference proteome</keyword>
<evidence type="ECO:0000256" key="1">
    <source>
        <dbReference type="SAM" id="MobiDB-lite"/>
    </source>
</evidence>
<feature type="compositionally biased region" description="Polar residues" evidence="1">
    <location>
        <begin position="68"/>
        <end position="85"/>
    </location>
</feature>
<dbReference type="InterPro" id="IPR027963">
    <property type="entry name" value="MEIOC"/>
</dbReference>
<dbReference type="PANTHER" id="PTHR33861:SF5">
    <property type="entry name" value="GAMMA-TUBULIN COMPLEX COMPONENT"/>
    <property type="match status" value="1"/>
</dbReference>
<protein>
    <recommendedName>
        <fullName evidence="4">Meiosis-specific coiled-coil domain-containing protein MEIOC</fullName>
    </recommendedName>
</protein>
<feature type="compositionally biased region" description="Polar residues" evidence="1">
    <location>
        <begin position="425"/>
        <end position="434"/>
    </location>
</feature>